<reference evidence="2 3" key="1">
    <citation type="submission" date="2023-07" db="EMBL/GenBank/DDBJ databases">
        <title>Genomic Encyclopedia of Type Strains, Phase IV (KMG-IV): sequencing the most valuable type-strain genomes for metagenomic binning, comparative biology and taxonomic classification.</title>
        <authorList>
            <person name="Goeker M."/>
        </authorList>
    </citation>
    <scope>NUCLEOTIDE SEQUENCE [LARGE SCALE GENOMIC DNA]</scope>
    <source>
        <strain evidence="2 3">DSM 16460</strain>
    </source>
</reference>
<keyword evidence="3" id="KW-1185">Reference proteome</keyword>
<proteinExistence type="predicted"/>
<gene>
    <name evidence="2" type="ORF">J2S77_001347</name>
</gene>
<organism evidence="2 3">
    <name type="scientific">Alkalibacillus salilacus</name>
    <dbReference type="NCBI Taxonomy" id="284582"/>
    <lineage>
        <taxon>Bacteria</taxon>
        <taxon>Bacillati</taxon>
        <taxon>Bacillota</taxon>
        <taxon>Bacilli</taxon>
        <taxon>Bacillales</taxon>
        <taxon>Bacillaceae</taxon>
        <taxon>Alkalibacillus</taxon>
    </lineage>
</organism>
<comment type="caution">
    <text evidence="2">The sequence shown here is derived from an EMBL/GenBank/DDBJ whole genome shotgun (WGS) entry which is preliminary data.</text>
</comment>
<dbReference type="PANTHER" id="PTHR43317:SF3">
    <property type="entry name" value="BLR2883 PROTEIN"/>
    <property type="match status" value="1"/>
</dbReference>
<protein>
    <submittedName>
        <fullName evidence="2">Spermidine synthase</fullName>
    </submittedName>
</protein>
<evidence type="ECO:0000313" key="3">
    <source>
        <dbReference type="Proteomes" id="UP001224359"/>
    </source>
</evidence>
<dbReference type="Gene3D" id="3.40.50.150">
    <property type="entry name" value="Vaccinia Virus protein VP39"/>
    <property type="match status" value="1"/>
</dbReference>
<dbReference type="PANTHER" id="PTHR43317">
    <property type="entry name" value="THERMOSPERMINE SYNTHASE ACAULIS5"/>
    <property type="match status" value="1"/>
</dbReference>
<accession>A0ABT9VEK0</accession>
<dbReference type="EMBL" id="JAUSTQ010000004">
    <property type="protein sequence ID" value="MDQ0159383.1"/>
    <property type="molecule type" value="Genomic_DNA"/>
</dbReference>
<dbReference type="InterPro" id="IPR029063">
    <property type="entry name" value="SAM-dependent_MTases_sf"/>
</dbReference>
<name>A0ABT9VEK0_9BACI</name>
<dbReference type="RefSeq" id="WP_306975818.1">
    <property type="nucleotide sequence ID" value="NZ_JAUSTQ010000004.1"/>
</dbReference>
<sequence>MTTLNIIERLETDRGDLQLQQRGEHYEIISNGTFLMATYNGESERELVRSALADLSGDKHVLIGGLGVGFSLEEALQDDAVREVKVVEIEDAIIKWNHDTLAPMTNHAIEDKRTNIIHGDLIEWIYRTTDQFNAICLDIDNGPDWTVYDENGSLYEPKALKQLKRLLSPGGIIAFWSAQPSEAFVRMLNDYFDDVKTVSIPQPKGPDDIVYLAKKV</sequence>
<dbReference type="Proteomes" id="UP001224359">
    <property type="component" value="Unassembled WGS sequence"/>
</dbReference>
<evidence type="ECO:0000313" key="2">
    <source>
        <dbReference type="EMBL" id="MDQ0159383.1"/>
    </source>
</evidence>
<dbReference type="SUPFAM" id="SSF53335">
    <property type="entry name" value="S-adenosyl-L-methionine-dependent methyltransferases"/>
    <property type="match status" value="1"/>
</dbReference>
<keyword evidence="1" id="KW-0620">Polyamine biosynthesis</keyword>
<evidence type="ECO:0000256" key="1">
    <source>
        <dbReference type="ARBA" id="ARBA00023115"/>
    </source>
</evidence>
<dbReference type="Pfam" id="PF01564">
    <property type="entry name" value="Spermine_synth"/>
    <property type="match status" value="1"/>
</dbReference>